<dbReference type="InterPro" id="IPR000782">
    <property type="entry name" value="FAS1_domain"/>
</dbReference>
<comment type="caution">
    <text evidence="2">The sequence shown here is derived from an EMBL/GenBank/DDBJ whole genome shotgun (WGS) entry which is preliminary data.</text>
</comment>
<dbReference type="Pfam" id="PF02469">
    <property type="entry name" value="Fasciclin"/>
    <property type="match status" value="1"/>
</dbReference>
<protein>
    <submittedName>
        <fullName evidence="2">Fasciclin domain-containing protein</fullName>
    </submittedName>
</protein>
<dbReference type="InterPro" id="IPR050904">
    <property type="entry name" value="Adhesion/Biosynth-related"/>
</dbReference>
<dbReference type="PROSITE" id="PS50213">
    <property type="entry name" value="FAS1"/>
    <property type="match status" value="1"/>
</dbReference>
<evidence type="ECO:0000313" key="3">
    <source>
        <dbReference type="Proteomes" id="UP000664277"/>
    </source>
</evidence>
<dbReference type="EMBL" id="JAFLCK010000022">
    <property type="protein sequence ID" value="MBN8661622.1"/>
    <property type="molecule type" value="Genomic_DNA"/>
</dbReference>
<dbReference type="GO" id="GO:0005615">
    <property type="term" value="C:extracellular space"/>
    <property type="evidence" value="ECO:0007669"/>
    <property type="project" value="TreeGrafter"/>
</dbReference>
<proteinExistence type="predicted"/>
<evidence type="ECO:0000259" key="1">
    <source>
        <dbReference type="PROSITE" id="PS50213"/>
    </source>
</evidence>
<organism evidence="2 3">
    <name type="scientific">Candidatus Obscuribacter phosphatis</name>
    <dbReference type="NCBI Taxonomy" id="1906157"/>
    <lineage>
        <taxon>Bacteria</taxon>
        <taxon>Bacillati</taxon>
        <taxon>Candidatus Melainabacteria</taxon>
        <taxon>Candidatus Obscuribacterales</taxon>
        <taxon>Candidatus Obscuribacteraceae</taxon>
        <taxon>Candidatus Obscuribacter</taxon>
    </lineage>
</organism>
<gene>
    <name evidence="2" type="ORF">J0M35_14750</name>
</gene>
<evidence type="ECO:0000313" key="2">
    <source>
        <dbReference type="EMBL" id="MBN8661622.1"/>
    </source>
</evidence>
<accession>A0A8J7PNZ6</accession>
<dbReference type="SUPFAM" id="SSF82153">
    <property type="entry name" value="FAS1 domain"/>
    <property type="match status" value="1"/>
</dbReference>
<dbReference type="PANTHER" id="PTHR10900:SF77">
    <property type="entry name" value="FI19380P1"/>
    <property type="match status" value="1"/>
</dbReference>
<dbReference type="SMART" id="SM00554">
    <property type="entry name" value="FAS1"/>
    <property type="match status" value="1"/>
</dbReference>
<reference evidence="2" key="1">
    <citation type="submission" date="2021-02" db="EMBL/GenBank/DDBJ databases">
        <title>Genome-Resolved Metagenomics of a Microbial Community Performing Photosynthetic Biological Nutrient Removal.</title>
        <authorList>
            <person name="Mcdaniel E.A."/>
        </authorList>
    </citation>
    <scope>NUCLEOTIDE SEQUENCE</scope>
    <source>
        <strain evidence="2">UWPOB_OBS1</strain>
    </source>
</reference>
<dbReference type="AlphaFoldDB" id="A0A8J7PNZ6"/>
<dbReference type="Proteomes" id="UP000664277">
    <property type="component" value="Unassembled WGS sequence"/>
</dbReference>
<feature type="domain" description="FAS1" evidence="1">
    <location>
        <begin position="45"/>
        <end position="175"/>
    </location>
</feature>
<dbReference type="FunFam" id="2.30.180.10:FF:000032">
    <property type="entry name" value="Fasciclin domain-containing protein, putative"/>
    <property type="match status" value="1"/>
</dbReference>
<sequence length="181" mass="19988">MQLNQWSRRSFALSAALLVGIGLVAGTSQEASARHHRRHHRVVRHNDLASVAARTPELKTSVEAYKKAGMTGMLRRGGQHTVFMVSDAGWGKMPKENREGLMNDQKKLQEVLKYHILKGKQEAAELLNKRSAVTLQGESLMLDNKDGTLIVDGCITTTPDVKASNGVIHIIDYIPVPERGK</sequence>
<dbReference type="InterPro" id="IPR036378">
    <property type="entry name" value="FAS1_dom_sf"/>
</dbReference>
<dbReference type="Gene3D" id="2.30.180.10">
    <property type="entry name" value="FAS1 domain"/>
    <property type="match status" value="1"/>
</dbReference>
<dbReference type="PANTHER" id="PTHR10900">
    <property type="entry name" value="PERIOSTIN-RELATED"/>
    <property type="match status" value="1"/>
</dbReference>
<name>A0A8J7PNZ6_9BACT</name>